<evidence type="ECO:0000256" key="1">
    <source>
        <dbReference type="SAM" id="SignalP"/>
    </source>
</evidence>
<dbReference type="InterPro" id="IPR027268">
    <property type="entry name" value="Peptidase_M4/M1_CTD_sf"/>
</dbReference>
<name>A0ABP8HC34_9BACT</name>
<proteinExistence type="predicted"/>
<reference evidence="4" key="1">
    <citation type="journal article" date="2019" name="Int. J. Syst. Evol. Microbiol.">
        <title>The Global Catalogue of Microorganisms (GCM) 10K type strain sequencing project: providing services to taxonomists for standard genome sequencing and annotation.</title>
        <authorList>
            <consortium name="The Broad Institute Genomics Platform"/>
            <consortium name="The Broad Institute Genome Sequencing Center for Infectious Disease"/>
            <person name="Wu L."/>
            <person name="Ma J."/>
        </authorList>
    </citation>
    <scope>NUCLEOTIDE SEQUENCE [LARGE SCALE GENOMIC DNA]</scope>
    <source>
        <strain evidence="4">JCM 17919</strain>
    </source>
</reference>
<keyword evidence="1" id="KW-0732">Signal</keyword>
<comment type="caution">
    <text evidence="3">The sequence shown here is derived from an EMBL/GenBank/DDBJ whole genome shotgun (WGS) entry which is preliminary data.</text>
</comment>
<protein>
    <submittedName>
        <fullName evidence="3">M1 family metallopeptidase</fullName>
    </submittedName>
</protein>
<evidence type="ECO:0000259" key="2">
    <source>
        <dbReference type="Pfam" id="PF01433"/>
    </source>
</evidence>
<dbReference type="CDD" id="cd09604">
    <property type="entry name" value="M1_APN_like"/>
    <property type="match status" value="1"/>
</dbReference>
<accession>A0ABP8HC34</accession>
<dbReference type="Gene3D" id="1.10.390.10">
    <property type="entry name" value="Neutral Protease Domain 2"/>
    <property type="match status" value="1"/>
</dbReference>
<evidence type="ECO:0000313" key="3">
    <source>
        <dbReference type="EMBL" id="GAA4337300.1"/>
    </source>
</evidence>
<dbReference type="RefSeq" id="WP_345256885.1">
    <property type="nucleotide sequence ID" value="NZ_BAABGY010000009.1"/>
</dbReference>
<keyword evidence="4" id="KW-1185">Reference proteome</keyword>
<sequence length="642" mass="73720">MKLRTSLFFLTLSVALSAAAQPDRWQQRVKYTMDIDMNVQTNQYAGKQKLEYWNNSPDTLKRVFYHLYFNAFQPGSMMDTRSRRQGTVVLASRNGRDMVDWDDRVRDRIQKLTPEEQGYQKIASIRMDGRVQKTRLHETILEVQLDRPILPKSKVTFDMEWTAQVPLQIRRCGRDNPGTTVRYTMTQWYPKLAEYDYEGWHADPYVAREFYGVWGDYDVTIRIDKSYLLGGSGTVVNGNEVGFGYGANGNAAGAPVKGDKRTWRFVAPNVHDFAWAADPGYKHITRKVPNGPLVHVLYKTPGGAKDEKDWNDLANAAVMVYPYIAKHFGEYPYKDYSFIHGGDGGMEYPNATMLADAGTGAAFHEWIHNWYQGMLASNEAEHAWMDEGFTQWAAERVEAYFATELRKTHVTDPVARRKADSTTAARVHAGIYGGYYSLVRSGREEPLGTHADQFNTNMAYSNAAYTKGGVFVEQLGYIVGADVRDRIMLEYYRQWRFKHPNPTDFVRVAEKVSGLQLNWYRIYWANTTKTIDYAVDSLWTEGAGARIRLRNDGMLPMPLDVKVTFKDGSSEWHYIPQYLMFGEKPAERGQEGRKVYESWRWTHPTYEIATGRALTEITSVEIDPSGRMADINKKNNKLEIKW</sequence>
<feature type="domain" description="Peptidase M1 membrane alanine aminopeptidase" evidence="2">
    <location>
        <begin position="363"/>
        <end position="519"/>
    </location>
</feature>
<feature type="chain" id="PRO_5046691954" evidence="1">
    <location>
        <begin position="21"/>
        <end position="642"/>
    </location>
</feature>
<dbReference type="InterPro" id="IPR014782">
    <property type="entry name" value="Peptidase_M1_dom"/>
</dbReference>
<dbReference type="Pfam" id="PF01433">
    <property type="entry name" value="Peptidase_M1"/>
    <property type="match status" value="1"/>
</dbReference>
<dbReference type="SUPFAM" id="SSF55486">
    <property type="entry name" value="Metalloproteases ('zincins'), catalytic domain"/>
    <property type="match status" value="1"/>
</dbReference>
<dbReference type="EMBL" id="BAABGY010000009">
    <property type="protein sequence ID" value="GAA4337300.1"/>
    <property type="molecule type" value="Genomic_DNA"/>
</dbReference>
<dbReference type="Proteomes" id="UP001501725">
    <property type="component" value="Unassembled WGS sequence"/>
</dbReference>
<evidence type="ECO:0000313" key="4">
    <source>
        <dbReference type="Proteomes" id="UP001501725"/>
    </source>
</evidence>
<gene>
    <name evidence="3" type="ORF">GCM10023184_33060</name>
</gene>
<organism evidence="3 4">
    <name type="scientific">Flaviaesturariibacter amylovorans</name>
    <dbReference type="NCBI Taxonomy" id="1084520"/>
    <lineage>
        <taxon>Bacteria</taxon>
        <taxon>Pseudomonadati</taxon>
        <taxon>Bacteroidota</taxon>
        <taxon>Chitinophagia</taxon>
        <taxon>Chitinophagales</taxon>
        <taxon>Chitinophagaceae</taxon>
        <taxon>Flaviaestuariibacter</taxon>
    </lineage>
</organism>
<feature type="signal peptide" evidence="1">
    <location>
        <begin position="1"/>
        <end position="20"/>
    </location>
</feature>